<keyword evidence="3" id="KW-1185">Reference proteome</keyword>
<accession>A0A5J5JWW4</accession>
<organism evidence="2 3">
    <name type="scientific">Microbispora cellulosiformans</name>
    <dbReference type="NCBI Taxonomy" id="2614688"/>
    <lineage>
        <taxon>Bacteria</taxon>
        <taxon>Bacillati</taxon>
        <taxon>Actinomycetota</taxon>
        <taxon>Actinomycetes</taxon>
        <taxon>Streptosporangiales</taxon>
        <taxon>Streptosporangiaceae</taxon>
        <taxon>Microbispora</taxon>
    </lineage>
</organism>
<feature type="transmembrane region" description="Helical" evidence="1">
    <location>
        <begin position="136"/>
        <end position="156"/>
    </location>
</feature>
<name>A0A5J5JWW4_9ACTN</name>
<dbReference type="AlphaFoldDB" id="A0A5J5JWW4"/>
<comment type="caution">
    <text evidence="2">The sequence shown here is derived from an EMBL/GenBank/DDBJ whole genome shotgun (WGS) entry which is preliminary data.</text>
</comment>
<evidence type="ECO:0000313" key="2">
    <source>
        <dbReference type="EMBL" id="KAA9374788.1"/>
    </source>
</evidence>
<feature type="transmembrane region" description="Helical" evidence="1">
    <location>
        <begin position="59"/>
        <end position="84"/>
    </location>
</feature>
<feature type="transmembrane region" description="Helical" evidence="1">
    <location>
        <begin position="91"/>
        <end position="108"/>
    </location>
</feature>
<sequence>MIEKAGRDRAGRRAWPWMTLAVLLSAVPFTLMAMTARGGIDYLPLVSFAWRFVGVDARYLLALDLLVLGVLPLLALSAAGLSWLWWRTGTAGAVLLGLMAVVNLVVFVDERPWPFTPADVSAGSQPDWTSGGPAPWAPPLLAAIACAAAALALTMGSRRVRANRHR</sequence>
<keyword evidence="1" id="KW-0812">Transmembrane</keyword>
<keyword evidence="1" id="KW-0472">Membrane</keyword>
<keyword evidence="1" id="KW-1133">Transmembrane helix</keyword>
<dbReference type="Proteomes" id="UP000327011">
    <property type="component" value="Unassembled WGS sequence"/>
</dbReference>
<protein>
    <submittedName>
        <fullName evidence="2">Uncharacterized protein</fullName>
    </submittedName>
</protein>
<evidence type="ECO:0000313" key="3">
    <source>
        <dbReference type="Proteomes" id="UP000327011"/>
    </source>
</evidence>
<dbReference type="RefSeq" id="WP_150938188.1">
    <property type="nucleotide sequence ID" value="NZ_VYTZ01000014.1"/>
</dbReference>
<evidence type="ECO:0000256" key="1">
    <source>
        <dbReference type="SAM" id="Phobius"/>
    </source>
</evidence>
<proteinExistence type="predicted"/>
<dbReference type="EMBL" id="VYTZ01000014">
    <property type="protein sequence ID" value="KAA9374788.1"/>
    <property type="molecule type" value="Genomic_DNA"/>
</dbReference>
<gene>
    <name evidence="2" type="ORF">F5972_29720</name>
</gene>
<reference evidence="2 3" key="1">
    <citation type="submission" date="2019-09" db="EMBL/GenBank/DDBJ databases">
        <title>Screening of Novel Bioactive Compounds from Soil-Associated.</title>
        <authorList>
            <person name="Gong X."/>
        </authorList>
    </citation>
    <scope>NUCLEOTIDE SEQUENCE [LARGE SCALE GENOMIC DNA]</scope>
    <source>
        <strain evidence="2 3">Gxj-6</strain>
    </source>
</reference>